<name>A0A0E9XJ93_ANGAN</name>
<evidence type="ECO:0000313" key="1">
    <source>
        <dbReference type="EMBL" id="JAI01749.1"/>
    </source>
</evidence>
<protein>
    <submittedName>
        <fullName evidence="1">Uncharacterized protein</fullName>
    </submittedName>
</protein>
<reference evidence="1" key="1">
    <citation type="submission" date="2014-11" db="EMBL/GenBank/DDBJ databases">
        <authorList>
            <person name="Amaro Gonzalez C."/>
        </authorList>
    </citation>
    <scope>NUCLEOTIDE SEQUENCE</scope>
</reference>
<dbReference type="AlphaFoldDB" id="A0A0E9XJ93"/>
<organism evidence="1">
    <name type="scientific">Anguilla anguilla</name>
    <name type="common">European freshwater eel</name>
    <name type="synonym">Muraena anguilla</name>
    <dbReference type="NCBI Taxonomy" id="7936"/>
    <lineage>
        <taxon>Eukaryota</taxon>
        <taxon>Metazoa</taxon>
        <taxon>Chordata</taxon>
        <taxon>Craniata</taxon>
        <taxon>Vertebrata</taxon>
        <taxon>Euteleostomi</taxon>
        <taxon>Actinopterygii</taxon>
        <taxon>Neopterygii</taxon>
        <taxon>Teleostei</taxon>
        <taxon>Anguilliformes</taxon>
        <taxon>Anguillidae</taxon>
        <taxon>Anguilla</taxon>
    </lineage>
</organism>
<dbReference type="EMBL" id="GBXM01006829">
    <property type="protein sequence ID" value="JAI01749.1"/>
    <property type="molecule type" value="Transcribed_RNA"/>
</dbReference>
<proteinExistence type="predicted"/>
<accession>A0A0E9XJ93</accession>
<reference evidence="1" key="2">
    <citation type="journal article" date="2015" name="Fish Shellfish Immunol.">
        <title>Early steps in the European eel (Anguilla anguilla)-Vibrio vulnificus interaction in the gills: Role of the RtxA13 toxin.</title>
        <authorList>
            <person name="Callol A."/>
            <person name="Pajuelo D."/>
            <person name="Ebbesson L."/>
            <person name="Teles M."/>
            <person name="MacKenzie S."/>
            <person name="Amaro C."/>
        </authorList>
    </citation>
    <scope>NUCLEOTIDE SEQUENCE</scope>
</reference>
<sequence length="152" mass="16316">MFQLKSLWNIQCAVGRTRMWGLGEGGLLSRAGGTSQSLVAPGELVEKLLVEGFALLAASRGHEDVAADVLVHNLAVGCHAAERNVHVPVKLDGHLLYVPVDVPLPHVVVAPGLHHITHAQVDADLAVVGDAQDLIFPASLEPYHKVRQPKIW</sequence>